<comment type="subcellular location">
    <subcellularLocation>
        <location evidence="1">Membrane</location>
        <topology evidence="1">Multi-pass membrane protein</topology>
    </subcellularLocation>
</comment>
<evidence type="ECO:0000256" key="2">
    <source>
        <dbReference type="ARBA" id="ARBA00010992"/>
    </source>
</evidence>
<comment type="similarity">
    <text evidence="2 7">Belongs to the major facilitator superfamily. Sugar transporter (TC 2.A.1.1) family.</text>
</comment>
<dbReference type="SUPFAM" id="SSF103473">
    <property type="entry name" value="MFS general substrate transporter"/>
    <property type="match status" value="1"/>
</dbReference>
<dbReference type="NCBIfam" id="TIGR00879">
    <property type="entry name" value="SP"/>
    <property type="match status" value="1"/>
</dbReference>
<evidence type="ECO:0000256" key="7">
    <source>
        <dbReference type="RuleBase" id="RU003346"/>
    </source>
</evidence>
<dbReference type="FunFam" id="1.20.1250.20:FF:000078">
    <property type="entry name" value="MFS maltose transporter, putative"/>
    <property type="match status" value="1"/>
</dbReference>
<proteinExistence type="inferred from homology"/>
<feature type="domain" description="Major facilitator superfamily (MFS) profile" evidence="9">
    <location>
        <begin position="54"/>
        <end position="494"/>
    </location>
</feature>
<evidence type="ECO:0000259" key="9">
    <source>
        <dbReference type="PROSITE" id="PS50850"/>
    </source>
</evidence>
<keyword evidence="6 8" id="KW-0472">Membrane</keyword>
<dbReference type="Proteomes" id="UP000764110">
    <property type="component" value="Unassembled WGS sequence"/>
</dbReference>
<dbReference type="Gene3D" id="1.20.1250.20">
    <property type="entry name" value="MFS general substrate transporter like domains"/>
    <property type="match status" value="1"/>
</dbReference>
<dbReference type="InterPro" id="IPR003663">
    <property type="entry name" value="Sugar/inositol_transpt"/>
</dbReference>
<dbReference type="InterPro" id="IPR036259">
    <property type="entry name" value="MFS_trans_sf"/>
</dbReference>
<dbReference type="PANTHER" id="PTHR48022:SF51">
    <property type="entry name" value="ALPHA-GLUCOSIDE TRANSPORTER, PUTATIVE (AFU_ORTHOLOGUE AFUA_6G11920)-RELATED"/>
    <property type="match status" value="1"/>
</dbReference>
<dbReference type="Pfam" id="PF00083">
    <property type="entry name" value="Sugar_tr"/>
    <property type="match status" value="1"/>
</dbReference>
<feature type="transmembrane region" description="Helical" evidence="8">
    <location>
        <begin position="102"/>
        <end position="122"/>
    </location>
</feature>
<evidence type="ECO:0000256" key="5">
    <source>
        <dbReference type="ARBA" id="ARBA00022989"/>
    </source>
</evidence>
<dbReference type="AlphaFoldDB" id="A0A9P8S8T0"/>
<feature type="transmembrane region" description="Helical" evidence="8">
    <location>
        <begin position="437"/>
        <end position="460"/>
    </location>
</feature>
<dbReference type="GO" id="GO:0005351">
    <property type="term" value="F:carbohydrate:proton symporter activity"/>
    <property type="evidence" value="ECO:0007669"/>
    <property type="project" value="TreeGrafter"/>
</dbReference>
<dbReference type="InterPro" id="IPR005828">
    <property type="entry name" value="MFS_sugar_transport-like"/>
</dbReference>
<feature type="transmembrane region" description="Helical" evidence="8">
    <location>
        <begin position="345"/>
        <end position="364"/>
    </location>
</feature>
<evidence type="ECO:0000256" key="8">
    <source>
        <dbReference type="SAM" id="Phobius"/>
    </source>
</evidence>
<keyword evidence="11" id="KW-1185">Reference proteome</keyword>
<name>A0A9P8S8T0_9HYPO</name>
<evidence type="ECO:0000313" key="10">
    <source>
        <dbReference type="EMBL" id="KAH0597634.1"/>
    </source>
</evidence>
<feature type="transmembrane region" description="Helical" evidence="8">
    <location>
        <begin position="312"/>
        <end position="333"/>
    </location>
</feature>
<feature type="transmembrane region" description="Helical" evidence="8">
    <location>
        <begin position="472"/>
        <end position="490"/>
    </location>
</feature>
<organism evidence="10 11">
    <name type="scientific">Metarhizium humberi</name>
    <dbReference type="NCBI Taxonomy" id="2596975"/>
    <lineage>
        <taxon>Eukaryota</taxon>
        <taxon>Fungi</taxon>
        <taxon>Dikarya</taxon>
        <taxon>Ascomycota</taxon>
        <taxon>Pezizomycotina</taxon>
        <taxon>Sordariomycetes</taxon>
        <taxon>Hypocreomycetidae</taxon>
        <taxon>Hypocreales</taxon>
        <taxon>Clavicipitaceae</taxon>
        <taxon>Metarhizium</taxon>
    </lineage>
</organism>
<keyword evidence="3 7" id="KW-0813">Transport</keyword>
<accession>A0A9P8S8T0</accession>
<dbReference type="InterPro" id="IPR020846">
    <property type="entry name" value="MFS_dom"/>
</dbReference>
<keyword evidence="5 8" id="KW-1133">Transmembrane helix</keyword>
<dbReference type="InterPro" id="IPR050360">
    <property type="entry name" value="MFS_Sugar_Transporters"/>
</dbReference>
<sequence length="522" mass="57481">MDTKDKSDALEARVLGVGELKLNFKHETVRTYHLLEHELTIKDVFNRHPALIWWSFYWSMAGVGWGFDAQVNGGMLSVESFRRDFGYIYDGEAVLPADWQTAFNTVSSVGQFFGGFLCAWLADRIGRKRAQFVGVAIVTAGILGEIFSTARAAFVVSKLILGFGLGFYLTLAPLATSECAPVVFRGISTAGVQFGLGSGQLLSNAVIKAFGEWTCRWAYQAPFAIQLFFCAFLLAFLPFAPETPWYLARLGKREEAKRSLCKLYGSGVDIDAKWVALKATIAEEEAAKYQQGSIIQCFRGTDRIRTSISTGVFACQHFVGIIFVMGYSTYFFQLAGLPPSKSFDLGVGVTACGLLGNIFSWFIVNSLGRRKIFTSGMVLMTTILFLIGILDVIHTSAAKWVQAALTAIYAFVYFTSLGAMAFTILGEASSTSLRAPTMALATGTQAIMGIIFNFTISYMINPDKGHLRGKVGFIFGGLATIATAWSFFYIPELKGRTFDEIDRMFQAQVPPRKMGSYILEPY</sequence>
<dbReference type="PROSITE" id="PS50850">
    <property type="entry name" value="MFS"/>
    <property type="match status" value="1"/>
</dbReference>
<comment type="caution">
    <text evidence="10">The sequence shown here is derived from an EMBL/GenBank/DDBJ whole genome shotgun (WGS) entry which is preliminary data.</text>
</comment>
<reference evidence="10 11" key="1">
    <citation type="submission" date="2020-07" db="EMBL/GenBank/DDBJ databases">
        <title>Metarhizium humberi genome.</title>
        <authorList>
            <person name="Lysoe E."/>
        </authorList>
    </citation>
    <scope>NUCLEOTIDE SEQUENCE [LARGE SCALE GENOMIC DNA]</scope>
    <source>
        <strain evidence="10 11">ESALQ1638</strain>
    </source>
</reference>
<gene>
    <name evidence="10" type="ORF">MHUMG1_05014</name>
</gene>
<dbReference type="PANTHER" id="PTHR48022">
    <property type="entry name" value="PLASTIDIC GLUCOSE TRANSPORTER 4"/>
    <property type="match status" value="1"/>
</dbReference>
<feature type="transmembrane region" description="Helical" evidence="8">
    <location>
        <begin position="223"/>
        <end position="248"/>
    </location>
</feature>
<evidence type="ECO:0000256" key="6">
    <source>
        <dbReference type="ARBA" id="ARBA00023136"/>
    </source>
</evidence>
<feature type="transmembrane region" description="Helical" evidence="8">
    <location>
        <begin position="50"/>
        <end position="67"/>
    </location>
</feature>
<feature type="transmembrane region" description="Helical" evidence="8">
    <location>
        <begin position="129"/>
        <end position="147"/>
    </location>
</feature>
<evidence type="ECO:0000313" key="11">
    <source>
        <dbReference type="Proteomes" id="UP000764110"/>
    </source>
</evidence>
<keyword evidence="4 8" id="KW-0812">Transmembrane</keyword>
<feature type="transmembrane region" description="Helical" evidence="8">
    <location>
        <begin position="400"/>
        <end position="425"/>
    </location>
</feature>
<dbReference type="GO" id="GO:0016020">
    <property type="term" value="C:membrane"/>
    <property type="evidence" value="ECO:0007669"/>
    <property type="project" value="UniProtKB-SubCell"/>
</dbReference>
<evidence type="ECO:0000256" key="4">
    <source>
        <dbReference type="ARBA" id="ARBA00022692"/>
    </source>
</evidence>
<dbReference type="EMBL" id="JACEFI010000007">
    <property type="protein sequence ID" value="KAH0597634.1"/>
    <property type="molecule type" value="Genomic_DNA"/>
</dbReference>
<feature type="transmembrane region" description="Helical" evidence="8">
    <location>
        <begin position="376"/>
        <end position="394"/>
    </location>
</feature>
<evidence type="ECO:0000256" key="3">
    <source>
        <dbReference type="ARBA" id="ARBA00022448"/>
    </source>
</evidence>
<protein>
    <recommendedName>
        <fullName evidence="9">Major facilitator superfamily (MFS) profile domain-containing protein</fullName>
    </recommendedName>
</protein>
<evidence type="ECO:0000256" key="1">
    <source>
        <dbReference type="ARBA" id="ARBA00004141"/>
    </source>
</evidence>